<evidence type="ECO:0000256" key="9">
    <source>
        <dbReference type="ARBA" id="ARBA00023242"/>
    </source>
</evidence>
<accession>A0AAN7ZP32</accession>
<dbReference type="AlphaFoldDB" id="A0AAN7ZP32"/>
<evidence type="ECO:0000313" key="13">
    <source>
        <dbReference type="Proteomes" id="UP001329430"/>
    </source>
</evidence>
<dbReference type="SMART" id="SM00355">
    <property type="entry name" value="ZnF_C2H2"/>
    <property type="match status" value="8"/>
</dbReference>
<dbReference type="Gene3D" id="3.30.160.60">
    <property type="entry name" value="Classic Zinc Finger"/>
    <property type="match status" value="5"/>
</dbReference>
<dbReference type="GO" id="GO:0000978">
    <property type="term" value="F:RNA polymerase II cis-regulatory region sequence-specific DNA binding"/>
    <property type="evidence" value="ECO:0007669"/>
    <property type="project" value="TreeGrafter"/>
</dbReference>
<feature type="domain" description="C2H2-type" evidence="11">
    <location>
        <begin position="159"/>
        <end position="186"/>
    </location>
</feature>
<feature type="domain" description="C2H2-type" evidence="11">
    <location>
        <begin position="349"/>
        <end position="377"/>
    </location>
</feature>
<organism evidence="12 13">
    <name type="scientific">Pyrocoelia pectoralis</name>
    <dbReference type="NCBI Taxonomy" id="417401"/>
    <lineage>
        <taxon>Eukaryota</taxon>
        <taxon>Metazoa</taxon>
        <taxon>Ecdysozoa</taxon>
        <taxon>Arthropoda</taxon>
        <taxon>Hexapoda</taxon>
        <taxon>Insecta</taxon>
        <taxon>Pterygota</taxon>
        <taxon>Neoptera</taxon>
        <taxon>Endopterygota</taxon>
        <taxon>Coleoptera</taxon>
        <taxon>Polyphaga</taxon>
        <taxon>Elateriformia</taxon>
        <taxon>Elateroidea</taxon>
        <taxon>Lampyridae</taxon>
        <taxon>Lampyrinae</taxon>
        <taxon>Pyrocoelia</taxon>
    </lineage>
</organism>
<evidence type="ECO:0000256" key="10">
    <source>
        <dbReference type="PROSITE-ProRule" id="PRU00042"/>
    </source>
</evidence>
<dbReference type="SUPFAM" id="SSF57667">
    <property type="entry name" value="beta-beta-alpha zinc fingers"/>
    <property type="match status" value="4"/>
</dbReference>
<dbReference type="FunFam" id="3.30.160.60:FF:000446">
    <property type="entry name" value="Zinc finger protein"/>
    <property type="match status" value="1"/>
</dbReference>
<evidence type="ECO:0000256" key="7">
    <source>
        <dbReference type="ARBA" id="ARBA00023125"/>
    </source>
</evidence>
<dbReference type="PROSITE" id="PS50157">
    <property type="entry name" value="ZINC_FINGER_C2H2_2"/>
    <property type="match status" value="7"/>
</dbReference>
<comment type="caution">
    <text evidence="12">The sequence shown here is derived from an EMBL/GenBank/DDBJ whole genome shotgun (WGS) entry which is preliminary data.</text>
</comment>
<dbReference type="PANTHER" id="PTHR24390">
    <property type="entry name" value="ZINC FINGER PROTEIN"/>
    <property type="match status" value="1"/>
</dbReference>
<dbReference type="GO" id="GO:0008270">
    <property type="term" value="F:zinc ion binding"/>
    <property type="evidence" value="ECO:0007669"/>
    <property type="project" value="UniProtKB-KW"/>
</dbReference>
<evidence type="ECO:0000256" key="2">
    <source>
        <dbReference type="ARBA" id="ARBA00022723"/>
    </source>
</evidence>
<dbReference type="Proteomes" id="UP001329430">
    <property type="component" value="Chromosome 4"/>
</dbReference>
<keyword evidence="8" id="KW-0804">Transcription</keyword>
<dbReference type="InterPro" id="IPR036236">
    <property type="entry name" value="Znf_C2H2_sf"/>
</dbReference>
<dbReference type="GO" id="GO:0006357">
    <property type="term" value="P:regulation of transcription by RNA polymerase II"/>
    <property type="evidence" value="ECO:0007669"/>
    <property type="project" value="TreeGrafter"/>
</dbReference>
<protein>
    <recommendedName>
        <fullName evidence="11">C2H2-type domain-containing protein</fullName>
    </recommendedName>
</protein>
<comment type="subcellular location">
    <subcellularLocation>
        <location evidence="1">Nucleus</location>
    </subcellularLocation>
</comment>
<dbReference type="PANTHER" id="PTHR24390:SF233">
    <property type="entry name" value="C2H2-TYPE DOMAIN-CONTAINING PROTEIN"/>
    <property type="match status" value="1"/>
</dbReference>
<keyword evidence="6" id="KW-0805">Transcription regulation</keyword>
<feature type="domain" description="C2H2-type" evidence="11">
    <location>
        <begin position="264"/>
        <end position="291"/>
    </location>
</feature>
<feature type="domain" description="C2H2-type" evidence="11">
    <location>
        <begin position="235"/>
        <end position="263"/>
    </location>
</feature>
<evidence type="ECO:0000256" key="4">
    <source>
        <dbReference type="ARBA" id="ARBA00022771"/>
    </source>
</evidence>
<feature type="domain" description="C2H2-type" evidence="11">
    <location>
        <begin position="293"/>
        <end position="320"/>
    </location>
</feature>
<evidence type="ECO:0000256" key="6">
    <source>
        <dbReference type="ARBA" id="ARBA00023015"/>
    </source>
</evidence>
<dbReference type="GO" id="GO:0005634">
    <property type="term" value="C:nucleus"/>
    <property type="evidence" value="ECO:0007669"/>
    <property type="project" value="UniProtKB-SubCell"/>
</dbReference>
<dbReference type="FunFam" id="3.30.160.60:FF:000325">
    <property type="entry name" value="ZFP90 zinc finger protein"/>
    <property type="match status" value="1"/>
</dbReference>
<name>A0AAN7ZP32_9COLE</name>
<keyword evidence="5" id="KW-0862">Zinc</keyword>
<evidence type="ECO:0000256" key="5">
    <source>
        <dbReference type="ARBA" id="ARBA00022833"/>
    </source>
</evidence>
<dbReference type="InterPro" id="IPR013087">
    <property type="entry name" value="Znf_C2H2_type"/>
</dbReference>
<dbReference type="Pfam" id="PF00096">
    <property type="entry name" value="zf-C2H2"/>
    <property type="match status" value="2"/>
</dbReference>
<keyword evidence="3" id="KW-0677">Repeat</keyword>
<keyword evidence="2" id="KW-0479">Metal-binding</keyword>
<proteinExistence type="predicted"/>
<dbReference type="GO" id="GO:0003700">
    <property type="term" value="F:DNA-binding transcription factor activity"/>
    <property type="evidence" value="ECO:0007669"/>
    <property type="project" value="TreeGrafter"/>
</dbReference>
<evidence type="ECO:0000259" key="11">
    <source>
        <dbReference type="PROSITE" id="PS50157"/>
    </source>
</evidence>
<feature type="domain" description="C2H2-type" evidence="11">
    <location>
        <begin position="208"/>
        <end position="235"/>
    </location>
</feature>
<gene>
    <name evidence="12" type="ORF">RI129_006668</name>
</gene>
<evidence type="ECO:0000256" key="3">
    <source>
        <dbReference type="ARBA" id="ARBA00022737"/>
    </source>
</evidence>
<dbReference type="PROSITE" id="PS00028">
    <property type="entry name" value="ZINC_FINGER_C2H2_1"/>
    <property type="match status" value="8"/>
</dbReference>
<evidence type="ECO:0000256" key="1">
    <source>
        <dbReference type="ARBA" id="ARBA00004123"/>
    </source>
</evidence>
<keyword evidence="13" id="KW-1185">Reference proteome</keyword>
<feature type="domain" description="C2H2-type" evidence="11">
    <location>
        <begin position="321"/>
        <end position="348"/>
    </location>
</feature>
<sequence>MLFNSSLIDDSESLNYTLNDAYSLQSARYVSSATEEESVAVEALRQLGSTLINTKIAKDLSLLSCDADSTICGGFYEQSQSPEIENDETSEEVRTMDECMIPVLCNTWDNYELIQDDDFNNVAQELIIETCTGDSNEIKDLELCSINGSCNPESEIKSKTCNICSRSFARETAFLSHLKLHSQLNSDGSLSDDEESVKDENFEKNKKICCSLCKKCFPTKQKLQRHMWVHRKKKFSCEICAMCFERQVELDEHRLSSHQATATYFCCECGKCFFSRQGLWEHNRIHGSSTKSYKCVECDKTFASRQGYLIHKRTHSDERPFKCKFCWKAFRDGGTLRKHERIHTGERPHECPLCLRAFNQKVVLREHVRWLHTANWQPTRNDSFKCSLCDIVLMDRDDLCAHIVKHSDTNALRLKNKYTTNETQLTSDVTKNE</sequence>
<evidence type="ECO:0000313" key="12">
    <source>
        <dbReference type="EMBL" id="KAK5645368.1"/>
    </source>
</evidence>
<keyword evidence="4 10" id="KW-0863">Zinc-finger</keyword>
<dbReference type="EMBL" id="JAVRBK010000004">
    <property type="protein sequence ID" value="KAK5645368.1"/>
    <property type="molecule type" value="Genomic_DNA"/>
</dbReference>
<reference evidence="12 13" key="1">
    <citation type="journal article" date="2024" name="Insects">
        <title>An Improved Chromosome-Level Genome Assembly of the Firefly Pyrocoelia pectoralis.</title>
        <authorList>
            <person name="Fu X."/>
            <person name="Meyer-Rochow V.B."/>
            <person name="Ballantyne L."/>
            <person name="Zhu X."/>
        </authorList>
    </citation>
    <scope>NUCLEOTIDE SEQUENCE [LARGE SCALE GENOMIC DNA]</scope>
    <source>
        <strain evidence="12">XCY_ONT2</strain>
    </source>
</reference>
<keyword evidence="7" id="KW-0238">DNA-binding</keyword>
<evidence type="ECO:0000256" key="8">
    <source>
        <dbReference type="ARBA" id="ARBA00023163"/>
    </source>
</evidence>
<dbReference type="Pfam" id="PF12874">
    <property type="entry name" value="zf-met"/>
    <property type="match status" value="1"/>
</dbReference>
<keyword evidence="9" id="KW-0539">Nucleus</keyword>